<dbReference type="HAMAP" id="MF_00138">
    <property type="entry name" value="GARS"/>
    <property type="match status" value="1"/>
</dbReference>
<evidence type="ECO:0000256" key="10">
    <source>
        <dbReference type="ARBA" id="ARBA00042242"/>
    </source>
</evidence>
<dbReference type="GO" id="GO:0005524">
    <property type="term" value="F:ATP binding"/>
    <property type="evidence" value="ECO:0007669"/>
    <property type="project" value="UniProtKB-UniRule"/>
</dbReference>
<dbReference type="GO" id="GO:0046872">
    <property type="term" value="F:metal ion binding"/>
    <property type="evidence" value="ECO:0007669"/>
    <property type="project" value="InterPro"/>
</dbReference>
<evidence type="ECO:0000256" key="11">
    <source>
        <dbReference type="ARBA" id="ARBA00042864"/>
    </source>
</evidence>
<evidence type="ECO:0000256" key="3">
    <source>
        <dbReference type="ARBA" id="ARBA00005174"/>
    </source>
</evidence>
<dbReference type="GO" id="GO:0009113">
    <property type="term" value="P:purine nucleobase biosynthetic process"/>
    <property type="evidence" value="ECO:0007669"/>
    <property type="project" value="InterPro"/>
</dbReference>
<evidence type="ECO:0000256" key="8">
    <source>
        <dbReference type="ARBA" id="ARBA00022840"/>
    </source>
</evidence>
<dbReference type="PANTHER" id="PTHR43472:SF1">
    <property type="entry name" value="PHOSPHORIBOSYLAMINE--GLYCINE LIGASE, CHLOROPLASTIC"/>
    <property type="match status" value="1"/>
</dbReference>
<evidence type="ECO:0000256" key="2">
    <source>
        <dbReference type="ARBA" id="ARBA00001946"/>
    </source>
</evidence>
<dbReference type="Gene3D" id="3.90.600.10">
    <property type="entry name" value="Phosphoribosylglycinamide synthetase, C-terminal domain"/>
    <property type="match status" value="1"/>
</dbReference>
<evidence type="ECO:0000256" key="4">
    <source>
        <dbReference type="ARBA" id="ARBA00013255"/>
    </source>
</evidence>
<dbReference type="SUPFAM" id="SSF52440">
    <property type="entry name" value="PreATP-grasp domain"/>
    <property type="match status" value="1"/>
</dbReference>
<dbReference type="InterPro" id="IPR016185">
    <property type="entry name" value="PreATP-grasp_dom_sf"/>
</dbReference>
<dbReference type="InterPro" id="IPR011054">
    <property type="entry name" value="Rudment_hybrid_motif"/>
</dbReference>
<keyword evidence="7 12" id="KW-0658">Purine biosynthesis</keyword>
<evidence type="ECO:0000313" key="15">
    <source>
        <dbReference type="EMBL" id="MBO8453230.1"/>
    </source>
</evidence>
<comment type="pathway">
    <text evidence="3 12">Purine metabolism; IMP biosynthesis via de novo pathway; N(1)-(5-phospho-D-ribosyl)glycinamide from 5-phospho-alpha-D-ribose 1-diphosphate: step 2/2.</text>
</comment>
<dbReference type="Gene3D" id="3.30.1490.20">
    <property type="entry name" value="ATP-grasp fold, A domain"/>
    <property type="match status" value="1"/>
</dbReference>
<protein>
    <recommendedName>
        <fullName evidence="4 12">Phosphoribosylamine--glycine ligase</fullName>
        <ecNumber evidence="4 12">6.3.4.13</ecNumber>
    </recommendedName>
    <alternativeName>
        <fullName evidence="12">GARS</fullName>
    </alternativeName>
    <alternativeName>
        <fullName evidence="10 12">Glycinamide ribonucleotide synthetase</fullName>
    </alternativeName>
    <alternativeName>
        <fullName evidence="11 12">Phosphoribosylglycinamide synthetase</fullName>
    </alternativeName>
</protein>
<dbReference type="SUPFAM" id="SSF56059">
    <property type="entry name" value="Glutathione synthetase ATP-binding domain-like"/>
    <property type="match status" value="1"/>
</dbReference>
<evidence type="ECO:0000256" key="13">
    <source>
        <dbReference type="PROSITE-ProRule" id="PRU00409"/>
    </source>
</evidence>
<dbReference type="InterPro" id="IPR020559">
    <property type="entry name" value="PRibGlycinamide_synth_CS"/>
</dbReference>
<evidence type="ECO:0000256" key="1">
    <source>
        <dbReference type="ARBA" id="ARBA00001936"/>
    </source>
</evidence>
<comment type="similarity">
    <text evidence="9 12">Belongs to the GARS family.</text>
</comment>
<dbReference type="PROSITE" id="PS00184">
    <property type="entry name" value="GARS"/>
    <property type="match status" value="1"/>
</dbReference>
<dbReference type="SMART" id="SM01210">
    <property type="entry name" value="GARS_C"/>
    <property type="match status" value="1"/>
</dbReference>
<evidence type="ECO:0000259" key="14">
    <source>
        <dbReference type="PROSITE" id="PS50975"/>
    </source>
</evidence>
<dbReference type="AlphaFoldDB" id="A0A940DNE3"/>
<dbReference type="GO" id="GO:0004637">
    <property type="term" value="F:phosphoribosylamine-glycine ligase activity"/>
    <property type="evidence" value="ECO:0007669"/>
    <property type="project" value="UniProtKB-UniRule"/>
</dbReference>
<dbReference type="Proteomes" id="UP000771749">
    <property type="component" value="Unassembled WGS sequence"/>
</dbReference>
<dbReference type="SMART" id="SM01209">
    <property type="entry name" value="GARS_A"/>
    <property type="match status" value="1"/>
</dbReference>
<dbReference type="Pfam" id="PF01071">
    <property type="entry name" value="GARS_A"/>
    <property type="match status" value="1"/>
</dbReference>
<comment type="catalytic activity">
    <reaction evidence="12">
        <text>5-phospho-beta-D-ribosylamine + glycine + ATP = N(1)-(5-phospho-beta-D-ribosyl)glycinamide + ADP + phosphate + H(+)</text>
        <dbReference type="Rhea" id="RHEA:17453"/>
        <dbReference type="ChEBI" id="CHEBI:15378"/>
        <dbReference type="ChEBI" id="CHEBI:30616"/>
        <dbReference type="ChEBI" id="CHEBI:43474"/>
        <dbReference type="ChEBI" id="CHEBI:57305"/>
        <dbReference type="ChEBI" id="CHEBI:58681"/>
        <dbReference type="ChEBI" id="CHEBI:143788"/>
        <dbReference type="ChEBI" id="CHEBI:456216"/>
        <dbReference type="EC" id="6.3.4.13"/>
    </reaction>
</comment>
<keyword evidence="6 13" id="KW-0547">Nucleotide-binding</keyword>
<reference evidence="15" key="1">
    <citation type="submission" date="2020-10" db="EMBL/GenBank/DDBJ databases">
        <authorList>
            <person name="Gilroy R."/>
        </authorList>
    </citation>
    <scope>NUCLEOTIDE SEQUENCE</scope>
    <source>
        <strain evidence="15">F1-3629</strain>
    </source>
</reference>
<dbReference type="NCBIfam" id="TIGR00877">
    <property type="entry name" value="purD"/>
    <property type="match status" value="1"/>
</dbReference>
<comment type="cofactor">
    <cofactor evidence="2">
        <name>Mg(2+)</name>
        <dbReference type="ChEBI" id="CHEBI:18420"/>
    </cofactor>
</comment>
<evidence type="ECO:0000256" key="6">
    <source>
        <dbReference type="ARBA" id="ARBA00022741"/>
    </source>
</evidence>
<feature type="domain" description="ATP-grasp" evidence="14">
    <location>
        <begin position="140"/>
        <end position="344"/>
    </location>
</feature>
<dbReference type="SUPFAM" id="SSF51246">
    <property type="entry name" value="Rudiment single hybrid motif"/>
    <property type="match status" value="1"/>
</dbReference>
<dbReference type="Gene3D" id="3.30.470.20">
    <property type="entry name" value="ATP-grasp fold, B domain"/>
    <property type="match status" value="1"/>
</dbReference>
<evidence type="ECO:0000313" key="16">
    <source>
        <dbReference type="Proteomes" id="UP000771749"/>
    </source>
</evidence>
<evidence type="ECO:0000256" key="7">
    <source>
        <dbReference type="ARBA" id="ARBA00022755"/>
    </source>
</evidence>
<dbReference type="Pfam" id="PF02843">
    <property type="entry name" value="GARS_C"/>
    <property type="match status" value="1"/>
</dbReference>
<dbReference type="InterPro" id="IPR020561">
    <property type="entry name" value="PRibGlycinamid_synth_ATP-grasp"/>
</dbReference>
<reference evidence="15" key="2">
    <citation type="journal article" date="2021" name="PeerJ">
        <title>Extensive microbial diversity within the chicken gut microbiome revealed by metagenomics and culture.</title>
        <authorList>
            <person name="Gilroy R."/>
            <person name="Ravi A."/>
            <person name="Getino M."/>
            <person name="Pursley I."/>
            <person name="Horton D.L."/>
            <person name="Alikhan N.F."/>
            <person name="Baker D."/>
            <person name="Gharbi K."/>
            <person name="Hall N."/>
            <person name="Watson M."/>
            <person name="Adriaenssens E.M."/>
            <person name="Foster-Nyarko E."/>
            <person name="Jarju S."/>
            <person name="Secka A."/>
            <person name="Antonio M."/>
            <person name="Oren A."/>
            <person name="Chaudhuri R.R."/>
            <person name="La Ragione R."/>
            <person name="Hildebrand F."/>
            <person name="Pallen M.J."/>
        </authorList>
    </citation>
    <scope>NUCLEOTIDE SEQUENCE</scope>
    <source>
        <strain evidence="15">F1-3629</strain>
    </source>
</reference>
<dbReference type="InterPro" id="IPR037123">
    <property type="entry name" value="PRibGlycinamide_synth_C_sf"/>
</dbReference>
<dbReference type="InterPro" id="IPR011761">
    <property type="entry name" value="ATP-grasp"/>
</dbReference>
<dbReference type="PROSITE" id="PS50975">
    <property type="entry name" value="ATP_GRASP"/>
    <property type="match status" value="1"/>
</dbReference>
<dbReference type="EMBL" id="JADIMJ010000014">
    <property type="protein sequence ID" value="MBO8453230.1"/>
    <property type="molecule type" value="Genomic_DNA"/>
</dbReference>
<dbReference type="InterPro" id="IPR000115">
    <property type="entry name" value="PRibGlycinamide_synth"/>
</dbReference>
<dbReference type="EC" id="6.3.4.13" evidence="4 12"/>
<dbReference type="InterPro" id="IPR013815">
    <property type="entry name" value="ATP_grasp_subdomain_1"/>
</dbReference>
<dbReference type="Pfam" id="PF02844">
    <property type="entry name" value="GARS_N"/>
    <property type="match status" value="1"/>
</dbReference>
<keyword evidence="5 12" id="KW-0436">Ligase</keyword>
<proteinExistence type="inferred from homology"/>
<evidence type="ECO:0000256" key="12">
    <source>
        <dbReference type="HAMAP-Rule" id="MF_00138"/>
    </source>
</evidence>
<organism evidence="15 16">
    <name type="scientific">Candidatus Cryptobacteroides gallistercoris</name>
    <dbReference type="NCBI Taxonomy" id="2840765"/>
    <lineage>
        <taxon>Bacteria</taxon>
        <taxon>Pseudomonadati</taxon>
        <taxon>Bacteroidota</taxon>
        <taxon>Bacteroidia</taxon>
        <taxon>Bacteroidales</taxon>
        <taxon>Candidatus Cryptobacteroides</taxon>
    </lineage>
</organism>
<evidence type="ECO:0000256" key="5">
    <source>
        <dbReference type="ARBA" id="ARBA00022598"/>
    </source>
</evidence>
<keyword evidence="8 13" id="KW-0067">ATP-binding</keyword>
<comment type="caution">
    <text evidence="15">The sequence shown here is derived from an EMBL/GenBank/DDBJ whole genome shotgun (WGS) entry which is preliminary data.</text>
</comment>
<dbReference type="InterPro" id="IPR020562">
    <property type="entry name" value="PRibGlycinamide_synth_N"/>
</dbReference>
<accession>A0A940DNE3</accession>
<dbReference type="FunFam" id="3.90.600.10:FF:000001">
    <property type="entry name" value="Trifunctional purine biosynthetic protein adenosine-3"/>
    <property type="match status" value="1"/>
</dbReference>
<dbReference type="PANTHER" id="PTHR43472">
    <property type="entry name" value="PHOSPHORIBOSYLAMINE--GLYCINE LIGASE"/>
    <property type="match status" value="1"/>
</dbReference>
<comment type="cofactor">
    <cofactor evidence="1">
        <name>Mn(2+)</name>
        <dbReference type="ChEBI" id="CHEBI:29035"/>
    </cofactor>
</comment>
<gene>
    <name evidence="12 15" type="primary">purD</name>
    <name evidence="15" type="ORF">IAC07_00725</name>
</gene>
<name>A0A940DNE3_9BACT</name>
<dbReference type="Gene3D" id="3.40.50.20">
    <property type="match status" value="1"/>
</dbReference>
<dbReference type="GO" id="GO:0006189">
    <property type="term" value="P:'de novo' IMP biosynthetic process"/>
    <property type="evidence" value="ECO:0007669"/>
    <property type="project" value="UniProtKB-UniRule"/>
</dbReference>
<dbReference type="InterPro" id="IPR020560">
    <property type="entry name" value="PRibGlycinamide_synth_C-dom"/>
</dbReference>
<evidence type="ECO:0000256" key="9">
    <source>
        <dbReference type="ARBA" id="ARBA00038345"/>
    </source>
</evidence>
<sequence length="451" mass="48913">MEVAVNHLQPGPDGRAAVYTKHLKGIETEHPVGATVLVVGGGGRCHAIVDALSRSPQVGKIYCAPGNAGIAAQAECVPLKDTQVEQLRDFALEKGVDLTVVGPEVALAAGITDAFTAAGLRIFGPTKAAAVIESSKDFAKQLMAKYNVPTAAYRTFEDYNEALEYVSKGPFPVVLKYDGLAAGKGVVIPETLEEADHTLRDMLLDDKFGKGKVVVEEFLTGPEFSFMCFVDGERVWPMALSQDHKRAYEGDKGPNTGGMGAYSPLPFITEEDREYAMEHIMKPVASAMVKEDRPFKGVLYGGLMKTPSGIKVIEFNCRFGDPETEVVLPLLKTDIYDIFSAVADGSAMPEIKWEQKSSMGFVMASKGYPGSYEKGFPIEGLEDALSDPEVRIYHMGTAVKDGKTVTSGGRVLMVIGSGDTLLQARDRALTAVDKIRCDNLFWRRDIGWRVL</sequence>